<evidence type="ECO:0000256" key="2">
    <source>
        <dbReference type="SAM" id="Phobius"/>
    </source>
</evidence>
<keyword evidence="4" id="KW-1185">Reference proteome</keyword>
<dbReference type="EMBL" id="ML119745">
    <property type="protein sequence ID" value="RPA76380.1"/>
    <property type="molecule type" value="Genomic_DNA"/>
</dbReference>
<feature type="compositionally biased region" description="Basic and acidic residues" evidence="1">
    <location>
        <begin position="209"/>
        <end position="222"/>
    </location>
</feature>
<feature type="compositionally biased region" description="Basic and acidic residues" evidence="1">
    <location>
        <begin position="134"/>
        <end position="178"/>
    </location>
</feature>
<proteinExistence type="predicted"/>
<keyword evidence="2" id="KW-0472">Membrane</keyword>
<gene>
    <name evidence="3" type="ORF">BJ508DRAFT_331155</name>
</gene>
<organism evidence="3 4">
    <name type="scientific">Ascobolus immersus RN42</name>
    <dbReference type="NCBI Taxonomy" id="1160509"/>
    <lineage>
        <taxon>Eukaryota</taxon>
        <taxon>Fungi</taxon>
        <taxon>Dikarya</taxon>
        <taxon>Ascomycota</taxon>
        <taxon>Pezizomycotina</taxon>
        <taxon>Pezizomycetes</taxon>
        <taxon>Pezizales</taxon>
        <taxon>Ascobolaceae</taxon>
        <taxon>Ascobolus</taxon>
    </lineage>
</organism>
<reference evidence="3 4" key="1">
    <citation type="journal article" date="2018" name="Nat. Ecol. Evol.">
        <title>Pezizomycetes genomes reveal the molecular basis of ectomycorrhizal truffle lifestyle.</title>
        <authorList>
            <person name="Murat C."/>
            <person name="Payen T."/>
            <person name="Noel B."/>
            <person name="Kuo A."/>
            <person name="Morin E."/>
            <person name="Chen J."/>
            <person name="Kohler A."/>
            <person name="Krizsan K."/>
            <person name="Balestrini R."/>
            <person name="Da Silva C."/>
            <person name="Montanini B."/>
            <person name="Hainaut M."/>
            <person name="Levati E."/>
            <person name="Barry K.W."/>
            <person name="Belfiori B."/>
            <person name="Cichocki N."/>
            <person name="Clum A."/>
            <person name="Dockter R.B."/>
            <person name="Fauchery L."/>
            <person name="Guy J."/>
            <person name="Iotti M."/>
            <person name="Le Tacon F."/>
            <person name="Lindquist E.A."/>
            <person name="Lipzen A."/>
            <person name="Malagnac F."/>
            <person name="Mello A."/>
            <person name="Molinier V."/>
            <person name="Miyauchi S."/>
            <person name="Poulain J."/>
            <person name="Riccioni C."/>
            <person name="Rubini A."/>
            <person name="Sitrit Y."/>
            <person name="Splivallo R."/>
            <person name="Traeger S."/>
            <person name="Wang M."/>
            <person name="Zifcakova L."/>
            <person name="Wipf D."/>
            <person name="Zambonelli A."/>
            <person name="Paolocci F."/>
            <person name="Nowrousian M."/>
            <person name="Ottonello S."/>
            <person name="Baldrian P."/>
            <person name="Spatafora J.W."/>
            <person name="Henrissat B."/>
            <person name="Nagy L.G."/>
            <person name="Aury J.M."/>
            <person name="Wincker P."/>
            <person name="Grigoriev I.V."/>
            <person name="Bonfante P."/>
            <person name="Martin F.M."/>
        </authorList>
    </citation>
    <scope>NUCLEOTIDE SEQUENCE [LARGE SCALE GENOMIC DNA]</scope>
    <source>
        <strain evidence="3 4">RN42</strain>
    </source>
</reference>
<feature type="compositionally biased region" description="Acidic residues" evidence="1">
    <location>
        <begin position="246"/>
        <end position="255"/>
    </location>
</feature>
<dbReference type="AlphaFoldDB" id="A0A3N4HX08"/>
<feature type="region of interest" description="Disordered" evidence="1">
    <location>
        <begin position="635"/>
        <end position="655"/>
    </location>
</feature>
<feature type="transmembrane region" description="Helical" evidence="2">
    <location>
        <begin position="41"/>
        <end position="62"/>
    </location>
</feature>
<sequence>MTLPPAARTTPHTIKRPPSAPQCPLPHLHTEPRRTKVAGDFCPYFFTMLIPLFPLPFLLLPLTQALPLQPTTPSAIFSSSRHAPIDRFAASRPLADTIYDTNVPPPHYANWIEEQKALEAERREADRAAAAQAEQERREADRAAAAQAERERRERVQAQWNKQREEEERRYYAEHGEEGGQVDGADEEEGEEEGRLDETLRRGYPAGWKQEKHVAKENEEGGKKHHWYDFLTPHKAAATPVPAAAEDSEEEAEEEWVPKWPRFTRPVSAGPKPTESPDEEAPPELIVPPHPDPSDHPATAVTTFKDIFSIPPEPHTTYSYPFPTQTAVVKQPRKKDTVAYQVVKDPKEVPGYHPPKAGLAGWVDSHILHRASSSDADADDPVEYVTPANIEAQTHKIWSQFRDALGSGFVKEYGPDYVPPSPHFAPKASSPATKRWIVTAPSLTPRSSLSGIGLDGVGDDRDEEEYNGVVYNAYLDALAAEAPESGSESVLDLPGFDPTFASAYYVDDDDGEESDGPPPGVAVDYWYDKDVADNERRARQREEKDEAYRAAMLAVGRGKQARADEEYAARRRAEEERVAWNLARDGELWEVEKARRQAEDADAGWMGGEDEVERAEWERERAVVAEMQREERRRREREQIERVRKEEGDEAAKREKERLRLENADYRPFKPTAWKKPWHGKEWKIHSPDDNWDYGYSSKCPYEKIEGLYYHTPCGFDPVALERWKMPEWDGYIWAIPVLDD</sequence>
<keyword evidence="2" id="KW-0812">Transmembrane</keyword>
<evidence type="ECO:0000256" key="1">
    <source>
        <dbReference type="SAM" id="MobiDB-lite"/>
    </source>
</evidence>
<name>A0A3N4HX08_ASCIM</name>
<dbReference type="Proteomes" id="UP000275078">
    <property type="component" value="Unassembled WGS sequence"/>
</dbReference>
<evidence type="ECO:0000313" key="3">
    <source>
        <dbReference type="EMBL" id="RPA76380.1"/>
    </source>
</evidence>
<feature type="region of interest" description="Disordered" evidence="1">
    <location>
        <begin position="1"/>
        <end position="29"/>
    </location>
</feature>
<keyword evidence="2" id="KW-1133">Transmembrane helix</keyword>
<accession>A0A3N4HX08</accession>
<feature type="region of interest" description="Disordered" evidence="1">
    <location>
        <begin position="120"/>
        <end position="223"/>
    </location>
</feature>
<protein>
    <submittedName>
        <fullName evidence="3">Uncharacterized protein</fullName>
    </submittedName>
</protein>
<feature type="region of interest" description="Disordered" evidence="1">
    <location>
        <begin position="238"/>
        <end position="298"/>
    </location>
</feature>
<evidence type="ECO:0000313" key="4">
    <source>
        <dbReference type="Proteomes" id="UP000275078"/>
    </source>
</evidence>
<feature type="compositionally biased region" description="Acidic residues" evidence="1">
    <location>
        <begin position="184"/>
        <end position="195"/>
    </location>
</feature>